<dbReference type="STRING" id="680127.SAMN05421593_1476"/>
<keyword evidence="3" id="KW-0645">Protease</keyword>
<protein>
    <submittedName>
        <fullName evidence="3">Dipeptidyl aminopeptidase/acylaminoacyl peptidase</fullName>
    </submittedName>
</protein>
<dbReference type="Gene3D" id="3.40.50.1820">
    <property type="entry name" value="alpha/beta hydrolase"/>
    <property type="match status" value="1"/>
</dbReference>
<evidence type="ECO:0000259" key="2">
    <source>
        <dbReference type="Pfam" id="PF00326"/>
    </source>
</evidence>
<sequence length="812" mass="95660">MGKLMIFLLMCIYQWAYTQKEKDSIPYTEQNKAYDIYLKSTSKEGKWIAFFKVYDNNSDSLFIMNRLNPDKKYYRIKVLDHQWSKDKLILKYQNQTEIFDYRNGKNKILSACESIGTIEHENVLVLKTSDNVQIYDLSREEIIDRINNVINVFYVNNRIYLQIKENNKFHLIEWSERKKNKLYSSPEQISNVVGAQVNSFLILKKQRNQLNDIIYYNTKHQLEYKFSEVQPLQFNSATAYQRSDGRIVINAEKVKDKKSAETPEIWLTSDNNLIEKFKKSETTKFLWSPIEKNVKVMGTDKLNRVVDIGNKTYFLAFSFSELQDYTAKKVPAIVYRYNASSNQYDYIDTIRSNVNYSPDGNYLIYRHGRKWKLLDVNTMRYKDVENLNFENAYFTDENNVYFDGSTGIWKYNNKVSKIKQVFTNNKGSCKILDFKNKSNFANYPFELSFYSKVLNELNYIFEVNDEASLTKSIFEKYADKYYQITDFTTSKMIYQKTDRAKNAYLFTEENFNKPKRIIDLSRASPKKVVFQSNTDDKDQSKMKVETIKYKNMEGVELKGILYYPLEVEAGKKYPMVVHVYQIQSDKINEYPLFLENSVDVGFSIRKLIEKGYFVYMPDIVFDKKGTGIAALDCVNKSIDALKNNQLIDFNRMGLTGHSHGGYITNFIATHSDRFATYVSGAGNSDIVRSYFSLNEYFVSPFYWQFENGQYEMNTPFVKNKDLYFKNNPIYYVENVSKPMLLWTGKKDLNIEWGQIMEFYIGLKRNNKNATVLVYPDEGHTIISKNTAKDLHHKVLQWFGYYLKGEKKAEWIN</sequence>
<dbReference type="GO" id="GO:0004252">
    <property type="term" value="F:serine-type endopeptidase activity"/>
    <property type="evidence" value="ECO:0007669"/>
    <property type="project" value="TreeGrafter"/>
</dbReference>
<reference evidence="3 4" key="1">
    <citation type="submission" date="2016-10" db="EMBL/GenBank/DDBJ databases">
        <authorList>
            <person name="de Groot N.N."/>
        </authorList>
    </citation>
    <scope>NUCLEOTIDE SEQUENCE [LARGE SCALE GENOMIC DNA]</scope>
    <source>
        <strain evidence="3 4">DSM 23031</strain>
    </source>
</reference>
<accession>A0A1H6HC33</accession>
<dbReference type="PANTHER" id="PTHR42776:SF27">
    <property type="entry name" value="DIPEPTIDYL PEPTIDASE FAMILY MEMBER 6"/>
    <property type="match status" value="1"/>
</dbReference>
<dbReference type="InterPro" id="IPR029058">
    <property type="entry name" value="AB_hydrolase_fold"/>
</dbReference>
<dbReference type="AlphaFoldDB" id="A0A1H6HC33"/>
<dbReference type="GO" id="GO:0006508">
    <property type="term" value="P:proteolysis"/>
    <property type="evidence" value="ECO:0007669"/>
    <property type="project" value="InterPro"/>
</dbReference>
<evidence type="ECO:0000313" key="3">
    <source>
        <dbReference type="EMBL" id="SEH31533.1"/>
    </source>
</evidence>
<gene>
    <name evidence="3" type="ORF">SAMN05421593_1476</name>
</gene>
<dbReference type="InterPro" id="IPR001375">
    <property type="entry name" value="Peptidase_S9_cat"/>
</dbReference>
<dbReference type="RefSeq" id="WP_089690783.1">
    <property type="nucleotide sequence ID" value="NZ_FNWQ01000002.1"/>
</dbReference>
<evidence type="ECO:0000313" key="4">
    <source>
        <dbReference type="Proteomes" id="UP000198561"/>
    </source>
</evidence>
<evidence type="ECO:0000256" key="1">
    <source>
        <dbReference type="ARBA" id="ARBA00022801"/>
    </source>
</evidence>
<dbReference type="SUPFAM" id="SSF53474">
    <property type="entry name" value="alpha/beta-Hydrolases"/>
    <property type="match status" value="1"/>
</dbReference>
<organism evidence="3 4">
    <name type="scientific">Chryseobacterium culicis</name>
    <dbReference type="NCBI Taxonomy" id="680127"/>
    <lineage>
        <taxon>Bacteria</taxon>
        <taxon>Pseudomonadati</taxon>
        <taxon>Bacteroidota</taxon>
        <taxon>Flavobacteriia</taxon>
        <taxon>Flavobacteriales</taxon>
        <taxon>Weeksellaceae</taxon>
        <taxon>Chryseobacterium group</taxon>
        <taxon>Chryseobacterium</taxon>
    </lineage>
</organism>
<feature type="domain" description="Peptidase S9 prolyl oligopeptidase catalytic" evidence="2">
    <location>
        <begin position="636"/>
        <end position="804"/>
    </location>
</feature>
<proteinExistence type="predicted"/>
<dbReference type="OrthoDB" id="9812921at2"/>
<keyword evidence="1" id="KW-0378">Hydrolase</keyword>
<name>A0A1H6HC33_CHRCI</name>
<dbReference type="EMBL" id="FNWQ01000002">
    <property type="protein sequence ID" value="SEH31533.1"/>
    <property type="molecule type" value="Genomic_DNA"/>
</dbReference>
<keyword evidence="3" id="KW-0031">Aminopeptidase</keyword>
<dbReference type="Proteomes" id="UP000198561">
    <property type="component" value="Unassembled WGS sequence"/>
</dbReference>
<dbReference type="GO" id="GO:0004177">
    <property type="term" value="F:aminopeptidase activity"/>
    <property type="evidence" value="ECO:0007669"/>
    <property type="project" value="UniProtKB-KW"/>
</dbReference>
<dbReference type="PANTHER" id="PTHR42776">
    <property type="entry name" value="SERINE PEPTIDASE S9 FAMILY MEMBER"/>
    <property type="match status" value="1"/>
</dbReference>
<dbReference type="Pfam" id="PF00326">
    <property type="entry name" value="Peptidase_S9"/>
    <property type="match status" value="1"/>
</dbReference>